<dbReference type="Proteomes" id="UP001630127">
    <property type="component" value="Unassembled WGS sequence"/>
</dbReference>
<sequence>MASNCARRLLQRSSSSAKNFLISAPRISPPPSVGSGPSAKFSGLPSSASRLSRCQNLFSKSRLPVELGCGESLMPFHSVTASALLKSMLSSEVGQWGCLSEAVTPLDKLPLSSESFIVLLAWRPPISLVSILLDVSEAKDDLQHHYSRAFESLGSQTLGTILMKLPSVCCSF</sequence>
<keyword evidence="2" id="KW-1185">Reference proteome</keyword>
<dbReference type="PANTHER" id="PTHR33156">
    <property type="entry name" value="OS02G0230000 PROTEIN"/>
    <property type="match status" value="1"/>
</dbReference>
<name>A0ABD3A2W3_9GENT</name>
<reference evidence="1 2" key="1">
    <citation type="submission" date="2024-11" db="EMBL/GenBank/DDBJ databases">
        <title>A near-complete genome assembly of Cinchona calisaya.</title>
        <authorList>
            <person name="Lian D.C."/>
            <person name="Zhao X.W."/>
            <person name="Wei L."/>
        </authorList>
    </citation>
    <scope>NUCLEOTIDE SEQUENCE [LARGE SCALE GENOMIC DNA]</scope>
    <source>
        <tissue evidence="1">Nenye</tissue>
    </source>
</reference>
<protein>
    <recommendedName>
        <fullName evidence="3">Protein NUCLEAR FUSION DEFECTIVE 6, chloroplastic/mitochondrial-like</fullName>
    </recommendedName>
</protein>
<dbReference type="PANTHER" id="PTHR33156:SF2">
    <property type="entry name" value="OS01G0738000 PROTEIN"/>
    <property type="match status" value="1"/>
</dbReference>
<evidence type="ECO:0000313" key="2">
    <source>
        <dbReference type="Proteomes" id="UP001630127"/>
    </source>
</evidence>
<proteinExistence type="predicted"/>
<evidence type="ECO:0000313" key="1">
    <source>
        <dbReference type="EMBL" id="KAL3526044.1"/>
    </source>
</evidence>
<dbReference type="EMBL" id="JBJUIK010000006">
    <property type="protein sequence ID" value="KAL3526044.1"/>
    <property type="molecule type" value="Genomic_DNA"/>
</dbReference>
<dbReference type="InterPro" id="IPR043459">
    <property type="entry name" value="NFD6/NOXY2-like"/>
</dbReference>
<gene>
    <name evidence="1" type="ORF">ACH5RR_014416</name>
</gene>
<comment type="caution">
    <text evidence="1">The sequence shown here is derived from an EMBL/GenBank/DDBJ whole genome shotgun (WGS) entry which is preliminary data.</text>
</comment>
<evidence type="ECO:0008006" key="3">
    <source>
        <dbReference type="Google" id="ProtNLM"/>
    </source>
</evidence>
<accession>A0ABD3A2W3</accession>
<organism evidence="1 2">
    <name type="scientific">Cinchona calisaya</name>
    <dbReference type="NCBI Taxonomy" id="153742"/>
    <lineage>
        <taxon>Eukaryota</taxon>
        <taxon>Viridiplantae</taxon>
        <taxon>Streptophyta</taxon>
        <taxon>Embryophyta</taxon>
        <taxon>Tracheophyta</taxon>
        <taxon>Spermatophyta</taxon>
        <taxon>Magnoliopsida</taxon>
        <taxon>eudicotyledons</taxon>
        <taxon>Gunneridae</taxon>
        <taxon>Pentapetalae</taxon>
        <taxon>asterids</taxon>
        <taxon>lamiids</taxon>
        <taxon>Gentianales</taxon>
        <taxon>Rubiaceae</taxon>
        <taxon>Cinchonoideae</taxon>
        <taxon>Cinchoneae</taxon>
        <taxon>Cinchona</taxon>
    </lineage>
</organism>
<dbReference type="AlphaFoldDB" id="A0ABD3A2W3"/>